<protein>
    <recommendedName>
        <fullName evidence="4">Helitron helicase-like domain-containing protein</fullName>
    </recommendedName>
</protein>
<dbReference type="PANTHER" id="PTHR45786">
    <property type="entry name" value="DNA BINDING PROTEIN-LIKE"/>
    <property type="match status" value="1"/>
</dbReference>
<evidence type="ECO:0000256" key="1">
    <source>
        <dbReference type="SAM" id="MobiDB-lite"/>
    </source>
</evidence>
<evidence type="ECO:0000313" key="2">
    <source>
        <dbReference type="EMBL" id="PKK56812.1"/>
    </source>
</evidence>
<evidence type="ECO:0008006" key="4">
    <source>
        <dbReference type="Google" id="ProtNLM"/>
    </source>
</evidence>
<dbReference type="PANTHER" id="PTHR45786:SF74">
    <property type="entry name" value="ATP-DEPENDENT DNA HELICASE"/>
    <property type="match status" value="1"/>
</dbReference>
<name>A0A2N1M595_9GLOM</name>
<dbReference type="AlphaFoldDB" id="A0A2N1M595"/>
<reference evidence="2 3" key="2">
    <citation type="submission" date="2017-10" db="EMBL/GenBank/DDBJ databases">
        <title>Extensive intraspecific genome diversity in a model arbuscular mycorrhizal fungus.</title>
        <authorList>
            <person name="Chen E.C.H."/>
            <person name="Morin E."/>
            <person name="Baudet D."/>
            <person name="Noel J."/>
            <person name="Ndikumana S."/>
            <person name="Charron P."/>
            <person name="St-Onge C."/>
            <person name="Giorgi J."/>
            <person name="Grigoriev I.V."/>
            <person name="Roux C."/>
            <person name="Martin F.M."/>
            <person name="Corradi N."/>
        </authorList>
    </citation>
    <scope>NUCLEOTIDE SEQUENCE [LARGE SCALE GENOMIC DNA]</scope>
    <source>
        <strain evidence="2 3">C2</strain>
    </source>
</reference>
<organism evidence="2 3">
    <name type="scientific">Rhizophagus irregularis</name>
    <dbReference type="NCBI Taxonomy" id="588596"/>
    <lineage>
        <taxon>Eukaryota</taxon>
        <taxon>Fungi</taxon>
        <taxon>Fungi incertae sedis</taxon>
        <taxon>Mucoromycota</taxon>
        <taxon>Glomeromycotina</taxon>
        <taxon>Glomeromycetes</taxon>
        <taxon>Glomerales</taxon>
        <taxon>Glomeraceae</taxon>
        <taxon>Rhizophagus</taxon>
    </lineage>
</organism>
<dbReference type="EMBL" id="LLXL01005088">
    <property type="protein sequence ID" value="PKK56812.1"/>
    <property type="molecule type" value="Genomic_DNA"/>
</dbReference>
<dbReference type="Proteomes" id="UP000233469">
    <property type="component" value="Unassembled WGS sequence"/>
</dbReference>
<gene>
    <name evidence="2" type="ORF">RhiirC2_799244</name>
</gene>
<reference evidence="2 3" key="1">
    <citation type="submission" date="2016-04" db="EMBL/GenBank/DDBJ databases">
        <title>Genome analyses suggest a sexual origin of heterokaryosis in a supposedly ancient asexual fungus.</title>
        <authorList>
            <person name="Ropars J."/>
            <person name="Sedzielewska K."/>
            <person name="Noel J."/>
            <person name="Charron P."/>
            <person name="Farinelli L."/>
            <person name="Marton T."/>
            <person name="Kruger M."/>
            <person name="Pelin A."/>
            <person name="Brachmann A."/>
            <person name="Corradi N."/>
        </authorList>
    </citation>
    <scope>NUCLEOTIDE SEQUENCE [LARGE SCALE GENOMIC DNA]</scope>
    <source>
        <strain evidence="2 3">C2</strain>
    </source>
</reference>
<comment type="caution">
    <text evidence="2">The sequence shown here is derived from an EMBL/GenBank/DDBJ whole genome shotgun (WGS) entry which is preliminary data.</text>
</comment>
<proteinExistence type="predicted"/>
<evidence type="ECO:0000313" key="3">
    <source>
        <dbReference type="Proteomes" id="UP000233469"/>
    </source>
</evidence>
<sequence>MSSTSETPVSHKRRLQRERVERHRQRRFDGGRLDLEIIDQMYLHYGTRFWLCEKDWNSSLSSPRFAMCCAGGKVRLPPVLDPPPYLLDLYTSSHSEAISFRKNIRAYNGILACSFFGANIDESLQGQGVSNFKIHGQIYHHIGSLMPDEGQKPNFCQVRDLLQNDADSADILMRIYCDRSNDARRYNAPTASDVAAIIVGDGYEVKPSNWDIVLNLCNGILQRIFELHPSYDPLQYVLLFPNGYRLDPHHLNYLRFNQSSLRLDLYKGVADTIHADDRDANDRDAGHVRQNIGRQIILPSSFIGDPR</sequence>
<dbReference type="VEuPathDB" id="FungiDB:RhiirA1_334338"/>
<feature type="region of interest" description="Disordered" evidence="1">
    <location>
        <begin position="1"/>
        <end position="23"/>
    </location>
</feature>
<accession>A0A2N1M595</accession>